<dbReference type="EMBL" id="CP048877">
    <property type="protein sequence ID" value="QIJ70963.1"/>
    <property type="molecule type" value="Genomic_DNA"/>
</dbReference>
<evidence type="ECO:0000256" key="7">
    <source>
        <dbReference type="ARBA" id="ARBA00022840"/>
    </source>
</evidence>
<reference evidence="9 10" key="1">
    <citation type="submission" date="2020-02" db="EMBL/GenBank/DDBJ databases">
        <title>Genome analysis of Thermosulfuriphilus ammonigenes ST65T, an anaerobic thermophilic chemolithoautotrophic bacterium isolated from a deep-sea hydrothermal vent.</title>
        <authorList>
            <person name="Slobodkina G."/>
            <person name="Allioux M."/>
            <person name="Merkel A."/>
            <person name="Alain K."/>
            <person name="Jebbar M."/>
            <person name="Slobodkin A."/>
        </authorList>
    </citation>
    <scope>NUCLEOTIDE SEQUENCE [LARGE SCALE GENOMIC DNA]</scope>
    <source>
        <strain evidence="9 10">ST65</strain>
    </source>
</reference>
<dbReference type="Gene3D" id="3.30.565.10">
    <property type="entry name" value="Histidine kinase-like ATPase, C-terminal domain"/>
    <property type="match status" value="1"/>
</dbReference>
<dbReference type="PRINTS" id="PR00344">
    <property type="entry name" value="BCTRLSENSOR"/>
</dbReference>
<evidence type="ECO:0000256" key="4">
    <source>
        <dbReference type="ARBA" id="ARBA00022679"/>
    </source>
</evidence>
<dbReference type="InterPro" id="IPR036097">
    <property type="entry name" value="HisK_dim/P_sf"/>
</dbReference>
<dbReference type="GO" id="GO:0000155">
    <property type="term" value="F:phosphorelay sensor kinase activity"/>
    <property type="evidence" value="ECO:0007669"/>
    <property type="project" value="InterPro"/>
</dbReference>
<keyword evidence="7" id="KW-0067">ATP-binding</keyword>
<organism evidence="9 10">
    <name type="scientific">Thermosulfuriphilus ammonigenes</name>
    <dbReference type="NCBI Taxonomy" id="1936021"/>
    <lineage>
        <taxon>Bacteria</taxon>
        <taxon>Pseudomonadati</taxon>
        <taxon>Thermodesulfobacteriota</taxon>
        <taxon>Thermodesulfobacteria</taxon>
        <taxon>Thermodesulfobacteriales</taxon>
        <taxon>Thermodesulfobacteriaceae</taxon>
        <taxon>Thermosulfuriphilus</taxon>
    </lineage>
</organism>
<dbReference type="KEGG" id="tav:G4V39_01145"/>
<evidence type="ECO:0000256" key="5">
    <source>
        <dbReference type="ARBA" id="ARBA00022741"/>
    </source>
</evidence>
<comment type="catalytic activity">
    <reaction evidence="1">
        <text>ATP + protein L-histidine = ADP + protein N-phospho-L-histidine.</text>
        <dbReference type="EC" id="2.7.13.3"/>
    </reaction>
</comment>
<dbReference type="Pfam" id="PF00512">
    <property type="entry name" value="HisKA"/>
    <property type="match status" value="1"/>
</dbReference>
<dbReference type="SUPFAM" id="SSF47384">
    <property type="entry name" value="Homodimeric domain of signal transducing histidine kinase"/>
    <property type="match status" value="1"/>
</dbReference>
<keyword evidence="8" id="KW-0902">Two-component regulatory system</keyword>
<dbReference type="PANTHER" id="PTHR43065">
    <property type="entry name" value="SENSOR HISTIDINE KINASE"/>
    <property type="match status" value="1"/>
</dbReference>
<dbReference type="InterPro" id="IPR003661">
    <property type="entry name" value="HisK_dim/P_dom"/>
</dbReference>
<evidence type="ECO:0000256" key="1">
    <source>
        <dbReference type="ARBA" id="ARBA00000085"/>
    </source>
</evidence>
<dbReference type="PROSITE" id="PS50109">
    <property type="entry name" value="HIS_KIN"/>
    <property type="match status" value="1"/>
</dbReference>
<accession>A0A6G7PU54</accession>
<sequence length="371" mass="41255">MKRVNDPRSLGWILSRPAWIYLWLPILLITILHYGTAPSISWLHDIYRRLYYLPIIAGGFIFGLKGSLGAAVVTSLVYLPHAFSHLLHHDPAPPTEKFLEILLYNVVGAVVGVLADREHRERRRQEEIARQLAEALEEMKIMEEQLIRSGKLQALGELTAGLAHEIKNPLASLKGAAEIISDEIPPQSPRRRMVEILIKEISRLNQILDRFLSFARPRPLSPSLVSASTVIEEVLELMEPQARKSGVALVQGSCQGHIVRVDKNQLAQVLMNLILNAIQAVSPAGEVRVSCRKVQRGKRAYCLIDVEDTGPGIPEEVLDRIFNPFFTTRDKGSGLGLSIAARLVEEMGGLIEVHNRPEGGASFHVCLPLDL</sequence>
<dbReference type="AlphaFoldDB" id="A0A6G7PU54"/>
<dbReference type="PANTHER" id="PTHR43065:SF10">
    <property type="entry name" value="PEROXIDE STRESS-ACTIVATED HISTIDINE KINASE MAK3"/>
    <property type="match status" value="1"/>
</dbReference>
<keyword evidence="4" id="KW-0808">Transferase</keyword>
<dbReference type="InterPro" id="IPR036890">
    <property type="entry name" value="HATPase_C_sf"/>
</dbReference>
<evidence type="ECO:0000256" key="6">
    <source>
        <dbReference type="ARBA" id="ARBA00022777"/>
    </source>
</evidence>
<dbReference type="RefSeq" id="WP_166031186.1">
    <property type="nucleotide sequence ID" value="NZ_CP048877.1"/>
</dbReference>
<name>A0A6G7PU54_9BACT</name>
<keyword evidence="5" id="KW-0547">Nucleotide-binding</keyword>
<dbReference type="Proteomes" id="UP000502179">
    <property type="component" value="Chromosome"/>
</dbReference>
<evidence type="ECO:0000256" key="8">
    <source>
        <dbReference type="ARBA" id="ARBA00023012"/>
    </source>
</evidence>
<keyword evidence="6 9" id="KW-0418">Kinase</keyword>
<evidence type="ECO:0000256" key="2">
    <source>
        <dbReference type="ARBA" id="ARBA00012438"/>
    </source>
</evidence>
<dbReference type="InterPro" id="IPR004358">
    <property type="entry name" value="Sig_transdc_His_kin-like_C"/>
</dbReference>
<gene>
    <name evidence="9" type="ORF">G4V39_01145</name>
</gene>
<protein>
    <recommendedName>
        <fullName evidence="2">histidine kinase</fullName>
        <ecNumber evidence="2">2.7.13.3</ecNumber>
    </recommendedName>
</protein>
<keyword evidence="3" id="KW-0597">Phosphoprotein</keyword>
<dbReference type="SUPFAM" id="SSF55874">
    <property type="entry name" value="ATPase domain of HSP90 chaperone/DNA topoisomerase II/histidine kinase"/>
    <property type="match status" value="1"/>
</dbReference>
<dbReference type="Gene3D" id="1.10.287.130">
    <property type="match status" value="1"/>
</dbReference>
<dbReference type="SMART" id="SM00388">
    <property type="entry name" value="HisKA"/>
    <property type="match status" value="1"/>
</dbReference>
<dbReference type="Pfam" id="PF02518">
    <property type="entry name" value="HATPase_c"/>
    <property type="match status" value="1"/>
</dbReference>
<dbReference type="CDD" id="cd00075">
    <property type="entry name" value="HATPase"/>
    <property type="match status" value="1"/>
</dbReference>
<dbReference type="InterPro" id="IPR003594">
    <property type="entry name" value="HATPase_dom"/>
</dbReference>
<dbReference type="CDD" id="cd00082">
    <property type="entry name" value="HisKA"/>
    <property type="match status" value="1"/>
</dbReference>
<dbReference type="GO" id="GO:0005524">
    <property type="term" value="F:ATP binding"/>
    <property type="evidence" value="ECO:0007669"/>
    <property type="project" value="UniProtKB-KW"/>
</dbReference>
<dbReference type="InterPro" id="IPR005467">
    <property type="entry name" value="His_kinase_dom"/>
</dbReference>
<evidence type="ECO:0000313" key="9">
    <source>
        <dbReference type="EMBL" id="QIJ70963.1"/>
    </source>
</evidence>
<keyword evidence="10" id="KW-1185">Reference proteome</keyword>
<dbReference type="SMART" id="SM00387">
    <property type="entry name" value="HATPase_c"/>
    <property type="match status" value="1"/>
</dbReference>
<evidence type="ECO:0000313" key="10">
    <source>
        <dbReference type="Proteomes" id="UP000502179"/>
    </source>
</evidence>
<evidence type="ECO:0000256" key="3">
    <source>
        <dbReference type="ARBA" id="ARBA00022553"/>
    </source>
</evidence>
<proteinExistence type="predicted"/>
<dbReference type="EC" id="2.7.13.3" evidence="2"/>